<dbReference type="PANTHER" id="PTHR35271">
    <property type="entry name" value="ABC TRANSPORTER, SUBSTRATE-BINDING LIPOPROTEIN-RELATED"/>
    <property type="match status" value="1"/>
</dbReference>
<dbReference type="OrthoDB" id="9776955at2"/>
<dbReference type="KEGG" id="tfl:RPIT_03380"/>
<dbReference type="SUPFAM" id="SSF53822">
    <property type="entry name" value="Periplasmic binding protein-like I"/>
    <property type="match status" value="1"/>
</dbReference>
<dbReference type="RefSeq" id="WP_077340624.1">
    <property type="nucleotide sequence ID" value="NZ_CP019605.1"/>
</dbReference>
<evidence type="ECO:0000313" key="2">
    <source>
        <dbReference type="Proteomes" id="UP000188324"/>
    </source>
</evidence>
<dbReference type="CDD" id="cd06325">
    <property type="entry name" value="PBP1_ABC_unchar_transporter"/>
    <property type="match status" value="1"/>
</dbReference>
<keyword evidence="2" id="KW-1185">Reference proteome</keyword>
<dbReference type="Proteomes" id="UP000188324">
    <property type="component" value="Chromosome"/>
</dbReference>
<reference evidence="1 2" key="1">
    <citation type="journal article" date="2016" name="Int. J. Syst. Evol. Microbiol.">
        <title>Tessaracoccus flavus sp. nov., isolated from the drainage system of a lindane-producing factory.</title>
        <authorList>
            <person name="Kumari R."/>
            <person name="Singh P."/>
            <person name="Schumann P."/>
            <person name="Lal R."/>
        </authorList>
    </citation>
    <scope>NUCLEOTIDE SEQUENCE [LARGE SCALE GENOMIC DNA]</scope>
    <source>
        <strain evidence="1 2">RP1T</strain>
    </source>
</reference>
<dbReference type="Pfam" id="PF04392">
    <property type="entry name" value="ABC_sub_bind"/>
    <property type="match status" value="1"/>
</dbReference>
<dbReference type="PANTHER" id="PTHR35271:SF1">
    <property type="entry name" value="ABC TRANSPORTER, SUBSTRATE-BINDING LIPOPROTEIN"/>
    <property type="match status" value="1"/>
</dbReference>
<name>A0A1Q2CD47_9ACTN</name>
<dbReference type="InterPro" id="IPR028082">
    <property type="entry name" value="Peripla_BP_I"/>
</dbReference>
<accession>A0A1Q2CD47</accession>
<dbReference type="AlphaFoldDB" id="A0A1Q2CD47"/>
<evidence type="ECO:0000313" key="1">
    <source>
        <dbReference type="EMBL" id="AQP43975.1"/>
    </source>
</evidence>
<proteinExistence type="predicted"/>
<sequence length="320" mass="33002">MIRRALAGACIAGLLLTACAEGGDESSVSISAVTIMSHPSLDAVYDGIREGLADAGYVDGDNLSLEFQNPQGDQSTLTSIANTYAASDADLFVALATPPAQALAQVIQDRPIVFASVTDPVAAGLVDSFEAPGGNVTGTSDQLPTDEQLRVILEIDPTVETVGIVYSSAEVNAQVQAEAAVVAGNELGITVETATVANSSEVQQAAESLDVDAYFILVDNTVVSAMATMVQIAEDKQSLLVTSDPDSVEIGAAAALSTDYRSQGLQTAAMIVRILEGADPAETPVEVQESLEFVVNPSAAERMGVTIPDEVLAKADRTVG</sequence>
<dbReference type="InterPro" id="IPR007487">
    <property type="entry name" value="ABC_transpt-TYRBP-like"/>
</dbReference>
<dbReference type="PROSITE" id="PS51257">
    <property type="entry name" value="PROKAR_LIPOPROTEIN"/>
    <property type="match status" value="1"/>
</dbReference>
<gene>
    <name evidence="1" type="ORF">RPIT_03380</name>
</gene>
<organism evidence="1 2">
    <name type="scientific">Tessaracoccus flavus</name>
    <dbReference type="NCBI Taxonomy" id="1610493"/>
    <lineage>
        <taxon>Bacteria</taxon>
        <taxon>Bacillati</taxon>
        <taxon>Actinomycetota</taxon>
        <taxon>Actinomycetes</taxon>
        <taxon>Propionibacteriales</taxon>
        <taxon>Propionibacteriaceae</taxon>
        <taxon>Tessaracoccus</taxon>
    </lineage>
</organism>
<protein>
    <submittedName>
        <fullName evidence="1">Sugar ABC transporter substrate-binding protein</fullName>
    </submittedName>
</protein>
<dbReference type="Gene3D" id="3.40.50.2300">
    <property type="match status" value="2"/>
</dbReference>
<dbReference type="EMBL" id="CP019605">
    <property type="protein sequence ID" value="AQP43975.1"/>
    <property type="molecule type" value="Genomic_DNA"/>
</dbReference>
<dbReference type="STRING" id="1610493.RPIT_03380"/>